<dbReference type="PANTHER" id="PTHR46577">
    <property type="entry name" value="HTH-TYPE TRANSCRIPTIONAL REGULATORY PROTEIN GABR"/>
    <property type="match status" value="1"/>
</dbReference>
<evidence type="ECO:0000313" key="8">
    <source>
        <dbReference type="Proteomes" id="UP000284676"/>
    </source>
</evidence>
<dbReference type="Proteomes" id="UP000284676">
    <property type="component" value="Unassembled WGS sequence"/>
</dbReference>
<evidence type="ECO:0000256" key="2">
    <source>
        <dbReference type="ARBA" id="ARBA00022898"/>
    </source>
</evidence>
<accession>A0A414PRQ6</accession>
<proteinExistence type="inferred from homology"/>
<dbReference type="InterPro" id="IPR036390">
    <property type="entry name" value="WH_DNA-bd_sf"/>
</dbReference>
<dbReference type="EMBL" id="QRHL01000017">
    <property type="protein sequence ID" value="RHF71190.1"/>
    <property type="molecule type" value="Genomic_DNA"/>
</dbReference>
<dbReference type="Pfam" id="PF00155">
    <property type="entry name" value="Aminotran_1_2"/>
    <property type="match status" value="1"/>
</dbReference>
<sequence>MKKEKLNHSQKLYESLRLEILNEKEEGKKFYSIRQLVIKYNLNINTVLKVLKKLELDGYLYAKKGKGYFIARNKKMKIDKEEMPLMKNFHGNNKNNQEINLANGSPNIENYPYLLYEELTIKALKKYKFELLGYQDVQGLESLRKILADEIEKRDIFINFEDIIITSGTQLALVIILKMFVDINRKIIGISSPDYPNSFNLMKGIMDIRTFELKYDGWDLNKFEKFLKKEKLDLIYLVPNFHNPTGITWSEEKKKRIVELAEKYDFYIIEDDCFSDFYYTKKVSTLKSFDKIGRERVIYIKTYSKVMMPDLGLAMMVLPPVLSQRALYVKYCIDHNTSGLRQKVLEYLIIYGYLDQHLFILKKRLKGKYKEAIKLLSEINEITILTKIKGGFFIWIKLPTYITEKELCEECKKRGVNILPGNLFYLDEKITNKIRISFITPTIDEIRRGIKILKEVLEKFKKVEE</sequence>
<dbReference type="AlphaFoldDB" id="A0A414PRQ6"/>
<dbReference type="SUPFAM" id="SSF53383">
    <property type="entry name" value="PLP-dependent transferases"/>
    <property type="match status" value="1"/>
</dbReference>
<name>A0A414PRQ6_FUSMR</name>
<dbReference type="GO" id="GO:0030170">
    <property type="term" value="F:pyridoxal phosphate binding"/>
    <property type="evidence" value="ECO:0007669"/>
    <property type="project" value="InterPro"/>
</dbReference>
<dbReference type="Gene3D" id="3.40.640.10">
    <property type="entry name" value="Type I PLP-dependent aspartate aminotransferase-like (Major domain)"/>
    <property type="match status" value="1"/>
</dbReference>
<reference evidence="7 8" key="1">
    <citation type="submission" date="2018-08" db="EMBL/GenBank/DDBJ databases">
        <title>A genome reference for cultivated species of the human gut microbiota.</title>
        <authorList>
            <person name="Zou Y."/>
            <person name="Xue W."/>
            <person name="Luo G."/>
        </authorList>
    </citation>
    <scope>NUCLEOTIDE SEQUENCE [LARGE SCALE GENOMIC DNA]</scope>
    <source>
        <strain evidence="7 8">AM25-1</strain>
    </source>
</reference>
<dbReference type="InterPro" id="IPR015422">
    <property type="entry name" value="PyrdxlP-dep_Trfase_small"/>
</dbReference>
<dbReference type="Gene3D" id="1.10.10.10">
    <property type="entry name" value="Winged helix-like DNA-binding domain superfamily/Winged helix DNA-binding domain"/>
    <property type="match status" value="1"/>
</dbReference>
<comment type="caution">
    <text evidence="7">The sequence shown here is derived from an EMBL/GenBank/DDBJ whole genome shotgun (WGS) entry which is preliminary data.</text>
</comment>
<keyword evidence="2" id="KW-0663">Pyridoxal phosphate</keyword>
<dbReference type="RefSeq" id="WP_118127610.1">
    <property type="nucleotide sequence ID" value="NZ_CAEUHP010000001.1"/>
</dbReference>
<comment type="similarity">
    <text evidence="1">In the C-terminal section; belongs to the class-I pyridoxal-phosphate-dependent aminotransferase family.</text>
</comment>
<dbReference type="InterPro" id="IPR015424">
    <property type="entry name" value="PyrdxlP-dep_Trfase"/>
</dbReference>
<protein>
    <submittedName>
        <fullName evidence="7">PLP-dependent aminotransferase family protein</fullName>
    </submittedName>
</protein>
<dbReference type="SMART" id="SM00345">
    <property type="entry name" value="HTH_GNTR"/>
    <property type="match status" value="1"/>
</dbReference>
<dbReference type="PANTHER" id="PTHR46577:SF1">
    <property type="entry name" value="HTH-TYPE TRANSCRIPTIONAL REGULATORY PROTEIN GABR"/>
    <property type="match status" value="1"/>
</dbReference>
<dbReference type="CDD" id="cd00609">
    <property type="entry name" value="AAT_like"/>
    <property type="match status" value="1"/>
</dbReference>
<dbReference type="InterPro" id="IPR000524">
    <property type="entry name" value="Tscrpt_reg_HTH_GntR"/>
</dbReference>
<evidence type="ECO:0000313" key="7">
    <source>
        <dbReference type="EMBL" id="RHF71190.1"/>
    </source>
</evidence>
<evidence type="ECO:0000256" key="3">
    <source>
        <dbReference type="ARBA" id="ARBA00023015"/>
    </source>
</evidence>
<dbReference type="InterPro" id="IPR051446">
    <property type="entry name" value="HTH_trans_reg/aminotransferase"/>
</dbReference>
<evidence type="ECO:0000256" key="5">
    <source>
        <dbReference type="ARBA" id="ARBA00023163"/>
    </source>
</evidence>
<dbReference type="Gene3D" id="3.90.1150.10">
    <property type="entry name" value="Aspartate Aminotransferase, domain 1"/>
    <property type="match status" value="1"/>
</dbReference>
<dbReference type="SUPFAM" id="SSF46785">
    <property type="entry name" value="Winged helix' DNA-binding domain"/>
    <property type="match status" value="1"/>
</dbReference>
<keyword evidence="3" id="KW-0805">Transcription regulation</keyword>
<evidence type="ECO:0000256" key="4">
    <source>
        <dbReference type="ARBA" id="ARBA00023125"/>
    </source>
</evidence>
<evidence type="ECO:0000256" key="1">
    <source>
        <dbReference type="ARBA" id="ARBA00005384"/>
    </source>
</evidence>
<keyword evidence="5" id="KW-0804">Transcription</keyword>
<dbReference type="InterPro" id="IPR004839">
    <property type="entry name" value="Aminotransferase_I/II_large"/>
</dbReference>
<dbReference type="GO" id="GO:0003677">
    <property type="term" value="F:DNA binding"/>
    <property type="evidence" value="ECO:0007669"/>
    <property type="project" value="UniProtKB-KW"/>
</dbReference>
<feature type="domain" description="HTH gntR-type" evidence="6">
    <location>
        <begin position="6"/>
        <end position="73"/>
    </location>
</feature>
<keyword evidence="7" id="KW-0808">Transferase</keyword>
<evidence type="ECO:0000259" key="6">
    <source>
        <dbReference type="PROSITE" id="PS50949"/>
    </source>
</evidence>
<dbReference type="InterPro" id="IPR015421">
    <property type="entry name" value="PyrdxlP-dep_Trfase_major"/>
</dbReference>
<keyword evidence="7" id="KW-0032">Aminotransferase</keyword>
<dbReference type="GO" id="GO:0003700">
    <property type="term" value="F:DNA-binding transcription factor activity"/>
    <property type="evidence" value="ECO:0007669"/>
    <property type="project" value="InterPro"/>
</dbReference>
<keyword evidence="4" id="KW-0238">DNA-binding</keyword>
<gene>
    <name evidence="7" type="ORF">DW663_09065</name>
</gene>
<dbReference type="PROSITE" id="PS50949">
    <property type="entry name" value="HTH_GNTR"/>
    <property type="match status" value="1"/>
</dbReference>
<dbReference type="InterPro" id="IPR036388">
    <property type="entry name" value="WH-like_DNA-bd_sf"/>
</dbReference>
<organism evidence="7 8">
    <name type="scientific">Fusobacterium mortiferum</name>
    <dbReference type="NCBI Taxonomy" id="850"/>
    <lineage>
        <taxon>Bacteria</taxon>
        <taxon>Fusobacteriati</taxon>
        <taxon>Fusobacteriota</taxon>
        <taxon>Fusobacteriia</taxon>
        <taxon>Fusobacteriales</taxon>
        <taxon>Fusobacteriaceae</taxon>
        <taxon>Fusobacterium</taxon>
    </lineage>
</organism>
<dbReference type="GO" id="GO:0008483">
    <property type="term" value="F:transaminase activity"/>
    <property type="evidence" value="ECO:0007669"/>
    <property type="project" value="UniProtKB-KW"/>
</dbReference>